<evidence type="ECO:0000313" key="3">
    <source>
        <dbReference type="Proteomes" id="UP000217999"/>
    </source>
</evidence>
<organism evidence="2 3">
    <name type="scientific">Vandammella animalimorsus</name>
    <dbReference type="NCBI Taxonomy" id="2029117"/>
    <lineage>
        <taxon>Bacteria</taxon>
        <taxon>Pseudomonadati</taxon>
        <taxon>Pseudomonadota</taxon>
        <taxon>Betaproteobacteria</taxon>
        <taxon>Burkholderiales</taxon>
        <taxon>Comamonadaceae</taxon>
        <taxon>Vandammella</taxon>
    </lineage>
</organism>
<proteinExistence type="predicted"/>
<dbReference type="InterPro" id="IPR050718">
    <property type="entry name" value="ApaG-like"/>
</dbReference>
<reference evidence="2 3" key="1">
    <citation type="submission" date="2017-08" db="EMBL/GenBank/DDBJ databases">
        <title>WGS of Clinical strains of the CDC Group NO-1 linked to zoonotic infections in humans.</title>
        <authorList>
            <person name="Bernier A.-M."/>
            <person name="Bernard K."/>
        </authorList>
    </citation>
    <scope>NUCLEOTIDE SEQUENCE [LARGE SCALE GENOMIC DNA]</scope>
    <source>
        <strain evidence="2 3">NML03-0146</strain>
    </source>
</reference>
<dbReference type="InterPro" id="IPR036767">
    <property type="entry name" value="ApaG_sf"/>
</dbReference>
<dbReference type="RefSeq" id="WP_095549296.1">
    <property type="nucleotide sequence ID" value="NZ_NSJF01000002.1"/>
</dbReference>
<evidence type="ECO:0000259" key="1">
    <source>
        <dbReference type="PROSITE" id="PS51087"/>
    </source>
</evidence>
<dbReference type="SUPFAM" id="SSF110069">
    <property type="entry name" value="ApaG-like"/>
    <property type="match status" value="1"/>
</dbReference>
<dbReference type="InterPro" id="IPR007474">
    <property type="entry name" value="ApaG_domain"/>
</dbReference>
<dbReference type="PANTHER" id="PTHR47191">
    <property type="entry name" value="OS05G0170800 PROTEIN"/>
    <property type="match status" value="1"/>
</dbReference>
<sequence>MQENFFDVQVRCEYLPRESDPAQAVYRFAYTIRIHNHGERAGQLIARHWWIRNGHGQVEQVRGLGVVGGQPFLEPGQSFEYTSMCQLATPKGSMRGHYLCVDEQGQVFECPIAEFVLDAGSPAGAVAKDLVIMAPAGQSRLLH</sequence>
<dbReference type="Gene3D" id="2.60.40.1470">
    <property type="entry name" value="ApaG domain"/>
    <property type="match status" value="1"/>
</dbReference>
<accession>A0A2A2ABN6</accession>
<gene>
    <name evidence="2" type="ORF">CK620_04475</name>
</gene>
<dbReference type="AlphaFoldDB" id="A0A2A2ABN6"/>
<evidence type="ECO:0000313" key="2">
    <source>
        <dbReference type="EMBL" id="PAT35171.1"/>
    </source>
</evidence>
<dbReference type="EMBL" id="NSJF01000002">
    <property type="protein sequence ID" value="PAT35171.1"/>
    <property type="molecule type" value="Genomic_DNA"/>
</dbReference>
<dbReference type="PANTHER" id="PTHR47191:SF2">
    <property type="entry name" value="OS05G0170800 PROTEIN"/>
    <property type="match status" value="1"/>
</dbReference>
<feature type="domain" description="ApaG" evidence="1">
    <location>
        <begin position="1"/>
        <end position="124"/>
    </location>
</feature>
<dbReference type="Proteomes" id="UP000217999">
    <property type="component" value="Unassembled WGS sequence"/>
</dbReference>
<dbReference type="PROSITE" id="PS51087">
    <property type="entry name" value="APAG"/>
    <property type="match status" value="1"/>
</dbReference>
<name>A0A2A2ABN6_9BURK</name>
<dbReference type="NCBIfam" id="NF003967">
    <property type="entry name" value="PRK05461.1"/>
    <property type="match status" value="1"/>
</dbReference>
<dbReference type="Pfam" id="PF04379">
    <property type="entry name" value="DUF525"/>
    <property type="match status" value="1"/>
</dbReference>
<comment type="caution">
    <text evidence="2">The sequence shown here is derived from an EMBL/GenBank/DDBJ whole genome shotgun (WGS) entry which is preliminary data.</text>
</comment>
<protein>
    <submittedName>
        <fullName evidence="2">Co2+/Mg2+ efflux protein ApaG</fullName>
    </submittedName>
</protein>